<name>A0A498HMC4_MALDO</name>
<dbReference type="AlphaFoldDB" id="A0A498HMC4"/>
<keyword evidence="1" id="KW-0677">Repeat</keyword>
<reference evidence="3 4" key="1">
    <citation type="submission" date="2018-10" db="EMBL/GenBank/DDBJ databases">
        <title>A high-quality apple genome assembly.</title>
        <authorList>
            <person name="Hu J."/>
        </authorList>
    </citation>
    <scope>NUCLEOTIDE SEQUENCE [LARGE SCALE GENOMIC DNA]</scope>
    <source>
        <strain evidence="4">cv. HFTH1</strain>
        <tissue evidence="3">Young leaf</tissue>
    </source>
</reference>
<dbReference type="InterPro" id="IPR033443">
    <property type="entry name" value="PROP1-like_PPR_dom"/>
</dbReference>
<dbReference type="InterPro" id="IPR011990">
    <property type="entry name" value="TPR-like_helical_dom_sf"/>
</dbReference>
<evidence type="ECO:0000313" key="3">
    <source>
        <dbReference type="EMBL" id="RXH70321.1"/>
    </source>
</evidence>
<evidence type="ECO:0000313" key="4">
    <source>
        <dbReference type="Proteomes" id="UP000290289"/>
    </source>
</evidence>
<proteinExistence type="predicted"/>
<feature type="domain" description="PROP1-like PPR" evidence="2">
    <location>
        <begin position="1"/>
        <end position="59"/>
    </location>
</feature>
<sequence length="96" mass="10509">MCSRHSQLLQALSLYDEARSNGVPLSLHHYNVLLYLCSSNGGSDDGDVGLKRGFEISCQSGNGLLVYLWLPLDELTSKLDSELVKEGESPLLSPEK</sequence>
<keyword evidence="4" id="KW-1185">Reference proteome</keyword>
<gene>
    <name evidence="3" type="ORF">DVH24_007577</name>
</gene>
<protein>
    <recommendedName>
        <fullName evidence="2">PROP1-like PPR domain-containing protein</fullName>
    </recommendedName>
</protein>
<evidence type="ECO:0000256" key="1">
    <source>
        <dbReference type="ARBA" id="ARBA00022737"/>
    </source>
</evidence>
<evidence type="ECO:0000259" key="2">
    <source>
        <dbReference type="Pfam" id="PF17177"/>
    </source>
</evidence>
<dbReference type="Gene3D" id="1.25.40.10">
    <property type="entry name" value="Tetratricopeptide repeat domain"/>
    <property type="match status" value="1"/>
</dbReference>
<comment type="caution">
    <text evidence="3">The sequence shown here is derived from an EMBL/GenBank/DDBJ whole genome shotgun (WGS) entry which is preliminary data.</text>
</comment>
<dbReference type="EMBL" id="RDQH01000342">
    <property type="protein sequence ID" value="RXH70321.1"/>
    <property type="molecule type" value="Genomic_DNA"/>
</dbReference>
<dbReference type="Pfam" id="PF17177">
    <property type="entry name" value="PPR_long"/>
    <property type="match status" value="1"/>
</dbReference>
<dbReference type="Proteomes" id="UP000290289">
    <property type="component" value="Chromosome 16"/>
</dbReference>
<accession>A0A498HMC4</accession>
<organism evidence="3 4">
    <name type="scientific">Malus domestica</name>
    <name type="common">Apple</name>
    <name type="synonym">Pyrus malus</name>
    <dbReference type="NCBI Taxonomy" id="3750"/>
    <lineage>
        <taxon>Eukaryota</taxon>
        <taxon>Viridiplantae</taxon>
        <taxon>Streptophyta</taxon>
        <taxon>Embryophyta</taxon>
        <taxon>Tracheophyta</taxon>
        <taxon>Spermatophyta</taxon>
        <taxon>Magnoliopsida</taxon>
        <taxon>eudicotyledons</taxon>
        <taxon>Gunneridae</taxon>
        <taxon>Pentapetalae</taxon>
        <taxon>rosids</taxon>
        <taxon>fabids</taxon>
        <taxon>Rosales</taxon>
        <taxon>Rosaceae</taxon>
        <taxon>Amygdaloideae</taxon>
        <taxon>Maleae</taxon>
        <taxon>Malus</taxon>
    </lineage>
</organism>